<keyword evidence="12" id="KW-0505">Motor protein</keyword>
<feature type="domain" description="Dynein heavy chain coiled coil stalk" evidence="20">
    <location>
        <begin position="2792"/>
        <end position="3138"/>
    </location>
</feature>
<dbReference type="InterPro" id="IPR027417">
    <property type="entry name" value="P-loop_NTPase"/>
</dbReference>
<dbReference type="Gene3D" id="3.10.490.20">
    <property type="match status" value="1"/>
</dbReference>
<keyword evidence="10 15" id="KW-0175">Coiled coil</keyword>
<evidence type="ECO:0000259" key="17">
    <source>
        <dbReference type="Pfam" id="PF03028"/>
    </source>
</evidence>
<feature type="domain" description="Dynein heavy chain linker" evidence="18">
    <location>
        <begin position="990"/>
        <end position="1394"/>
    </location>
</feature>
<dbReference type="SUPFAM" id="SSF52540">
    <property type="entry name" value="P-loop containing nucleoside triphosphate hydrolases"/>
    <property type="match status" value="4"/>
</dbReference>
<comment type="similarity">
    <text evidence="3">Belongs to the dynein heavy chain family.</text>
</comment>
<evidence type="ECO:0008006" key="29">
    <source>
        <dbReference type="Google" id="ProtNLM"/>
    </source>
</evidence>
<dbReference type="FunFam" id="1.20.1270.280:FF:000001">
    <property type="entry name" value="dynein heavy chain 7, axonemal"/>
    <property type="match status" value="1"/>
</dbReference>
<evidence type="ECO:0000256" key="7">
    <source>
        <dbReference type="ARBA" id="ARBA00022840"/>
    </source>
</evidence>
<evidence type="ECO:0000256" key="9">
    <source>
        <dbReference type="ARBA" id="ARBA00023017"/>
    </source>
</evidence>
<dbReference type="InterPro" id="IPR042219">
    <property type="entry name" value="AAA_lid_11_sf"/>
</dbReference>
<accession>A0A8J5X6N1</accession>
<dbReference type="FunFam" id="1.10.8.720:FF:000001">
    <property type="entry name" value="dynein heavy chain 7, axonemal"/>
    <property type="match status" value="1"/>
</dbReference>
<dbReference type="Pfam" id="PF08393">
    <property type="entry name" value="DHC_N2"/>
    <property type="match status" value="1"/>
</dbReference>
<dbReference type="FunFam" id="3.40.50.300:FF:000223">
    <property type="entry name" value="Dynein heavy chain 3, axonemal"/>
    <property type="match status" value="1"/>
</dbReference>
<evidence type="ECO:0000256" key="13">
    <source>
        <dbReference type="ARBA" id="ARBA00023212"/>
    </source>
</evidence>
<dbReference type="InterPro" id="IPR043157">
    <property type="entry name" value="Dynein_AAA1S"/>
</dbReference>
<dbReference type="FunFam" id="1.10.8.1220:FF:000001">
    <property type="entry name" value="Dynein axonemal heavy chain 5"/>
    <property type="match status" value="1"/>
</dbReference>
<dbReference type="InterPro" id="IPR024317">
    <property type="entry name" value="Dynein_heavy_chain_D4_dom"/>
</dbReference>
<dbReference type="Pfam" id="PF12780">
    <property type="entry name" value="AAA_8"/>
    <property type="match status" value="1"/>
</dbReference>
<evidence type="ECO:0000259" key="22">
    <source>
        <dbReference type="Pfam" id="PF12781"/>
    </source>
</evidence>
<dbReference type="OrthoDB" id="447173at2759"/>
<evidence type="ECO:0000256" key="5">
    <source>
        <dbReference type="ARBA" id="ARBA00022701"/>
    </source>
</evidence>
<dbReference type="Gene3D" id="1.20.920.30">
    <property type="match status" value="1"/>
</dbReference>
<evidence type="ECO:0000256" key="8">
    <source>
        <dbReference type="ARBA" id="ARBA00022846"/>
    </source>
</evidence>
<keyword evidence="4" id="KW-0963">Cytoplasm</keyword>
<dbReference type="Gene3D" id="6.10.140.1060">
    <property type="match status" value="1"/>
</dbReference>
<feature type="domain" description="Dynein heavy chain C-terminal" evidence="26">
    <location>
        <begin position="3921"/>
        <end position="4235"/>
    </location>
</feature>
<reference evidence="27" key="1">
    <citation type="submission" date="2021-05" db="EMBL/GenBank/DDBJ databases">
        <title>The genome of the haptophyte Pavlova lutheri (Diacronema luteri, Pavlovales) - a model for lipid biosynthesis in eukaryotic algae.</title>
        <authorList>
            <person name="Hulatt C.J."/>
            <person name="Posewitz M.C."/>
        </authorList>
    </citation>
    <scope>NUCLEOTIDE SEQUENCE</scope>
    <source>
        <strain evidence="27">NIVA-4/92</strain>
    </source>
</reference>
<evidence type="ECO:0000259" key="23">
    <source>
        <dbReference type="Pfam" id="PF17852"/>
    </source>
</evidence>
<dbReference type="Gene3D" id="1.20.1270.280">
    <property type="match status" value="1"/>
</dbReference>
<dbReference type="Proteomes" id="UP000751190">
    <property type="component" value="Unassembled WGS sequence"/>
</dbReference>
<dbReference type="Pfam" id="PF12774">
    <property type="entry name" value="AAA_6"/>
    <property type="match status" value="1"/>
</dbReference>
<feature type="coiled-coil region" evidence="15">
    <location>
        <begin position="3021"/>
        <end position="3083"/>
    </location>
</feature>
<evidence type="ECO:0000259" key="19">
    <source>
        <dbReference type="Pfam" id="PF12774"/>
    </source>
</evidence>
<organism evidence="27 28">
    <name type="scientific">Diacronema lutheri</name>
    <name type="common">Unicellular marine alga</name>
    <name type="synonym">Monochrysis lutheri</name>
    <dbReference type="NCBI Taxonomy" id="2081491"/>
    <lineage>
        <taxon>Eukaryota</taxon>
        <taxon>Haptista</taxon>
        <taxon>Haptophyta</taxon>
        <taxon>Pavlovophyceae</taxon>
        <taxon>Pavlovales</taxon>
        <taxon>Pavlovaceae</taxon>
        <taxon>Diacronema</taxon>
    </lineage>
</organism>
<dbReference type="Gene3D" id="3.40.50.300">
    <property type="entry name" value="P-loop containing nucleotide triphosphate hydrolases"/>
    <property type="match status" value="5"/>
</dbReference>
<keyword evidence="14" id="KW-0966">Cell projection</keyword>
<dbReference type="FunFam" id="1.20.58.1120:FF:000001">
    <property type="entry name" value="dynein heavy chain 2, axonemal"/>
    <property type="match status" value="1"/>
</dbReference>
<evidence type="ECO:0000313" key="28">
    <source>
        <dbReference type="Proteomes" id="UP000751190"/>
    </source>
</evidence>
<dbReference type="GO" id="GO:0005858">
    <property type="term" value="C:axonemal dynein complex"/>
    <property type="evidence" value="ECO:0007669"/>
    <property type="project" value="UniProtKB-ARBA"/>
</dbReference>
<evidence type="ECO:0000256" key="10">
    <source>
        <dbReference type="ARBA" id="ARBA00023054"/>
    </source>
</evidence>
<feature type="domain" description="Dynein heavy chain hydrolytic ATP-binding dynein motor region" evidence="19">
    <location>
        <begin position="1530"/>
        <end position="1856"/>
    </location>
</feature>
<dbReference type="Gene3D" id="3.20.180.20">
    <property type="entry name" value="Dynein heavy chain, N-terminal domain 2"/>
    <property type="match status" value="1"/>
</dbReference>
<dbReference type="InterPro" id="IPR013602">
    <property type="entry name" value="Dynein_heavy_linker"/>
</dbReference>
<evidence type="ECO:0000259" key="20">
    <source>
        <dbReference type="Pfam" id="PF12777"/>
    </source>
</evidence>
<keyword evidence="7" id="KW-0067">ATP-binding</keyword>
<evidence type="ECO:0000256" key="1">
    <source>
        <dbReference type="ARBA" id="ARBA00004230"/>
    </source>
</evidence>
<sequence length="4239" mass="469132">MELGSPPATGMSGVSQTAEAAGRQRGFYSETLDPEYVAKVYGGLESAAKPAPRARAAFGAARPGARRANAPRASAFAAAPPDEDALRRKAALGLSVHARAGPRHDAPVRALEPKVLVPYVPGPGRTPRQITIERQKRLFSLQDIRQLLIDEGVEPSAALADGGLPLAIFDDTEFESRPPDEWVSLGVDPATGERRFVPAKYLRRDGAVREAQWVECEVLRYDEPTALFVCRARAAEPADDWVEVRLARIDLLFAAEDPFVFAKRVAAAHRARAEVDALLRRELYVDSMPTEGITALDKERLSRMLALARPPTAAGRAAGRADRPPGVASLLDEVGVDYARAMCSVAFDVLARRAHAAAAAAAAGGGAHAGGAAGGAAGAAGAASAGDGGGLLATVVLPPEPERRRVPARGTVAIDGLGDGQAVLEHSRAFAFATLYSQREAIGALQRVRAECLRVAALNLLHTSFAKSVRLEEFDTAQQQALGTVSAHIKDVWLPALKAGVRHNLKDVGKGWFNLAEKDERVYAVSKLRKLLHVVRLMMQDAIIFLAERSLVEYTAYIEAHASFTVDVRAVNDVRVRPRAAAEAEAADTAANTALAAAGAQAGADAAATPRPRPHAPPPPLRRPPLFLLDLVVKEGAIAWRQPPSAFVDVVMTSHAKAVDACVDIPQLEKAIMENLFWAHAPSLVTISKHEGVPPAVEARLRAALASARPPLDALLATFDGYRPFVALDAAAFIDGYDERLEDGAYKFSVADLKAAVREQLAAADDAARAIPAEVDLGLFVVSASSVCQFVTEKHRELAAGLLQAIGARVRAGTLALHAKFDAIHSQVSRRPRNIEEIAELETYMTAVPVQLDELHALVETVQRDHAVLDEFAVSLPDADFRQLWASVAWHRKVEDRLVQTGEQCVESREQLQAAMLSDQEAFGKELDALERVVNSFGQRFTDLSRVRDAAAEVLRLQDQLHACEAKRTQFNSRESLFSRPITDYAQLGKVNKGFEPYATLWSTAASWLASHQEWLTCPFTRLDPERMRKDVEAAAKAIAKSARHFADTAGLGEVARTIRDQIAAFVPHMPLVEALRNPGMRERHWAVISEATGKTIVVDEAFTLTKMLAMQLEEHEEVIVKECDVAGKEFQIEDSLDTMERAWADVDLEIVAYRETGTFVMRGFDEIQQQLDDHIVMTQTMAFSPYKRAHAERIDAWEGTLKAMSDIFDEWLKVQRSWMYLEPIFSSEDIMRQLPAEGKRFEKVDIKWRKALGDAHDHPHALTFCKRRELLTTFREGNVLLDQVQKGLSDYLETKRQGFSRFYFLSNDELLEILSQTKDPRAVQPHLKKCFENINAIEFMPDLEMVGMYSGEKEYIPFEYAAKPGPLLPTGSVEDWMTRVEQTMKATIRHQVYAAARDYTARPRTEWVKSWPGQIILAGAGIYWSDETAAALRDGGLGGLSEYAKKYHASLMDLTELVRGELTPLQRMSLGALITLDVHARDVLDAMVEHKVASVNDFMWISQLRYAIKDWATPDSVALVIQVDSQFEYGNEYLGNTLRLVVTPLTDRIYLTLTGALSMMLGGAPAGPAGTGKTETTKDLAKALAKQCVVFNCQEGLDYIAMGKFFKGLAMSGAWACFDEFNRIDIEVLSVIAQQLATIRTAMLAKQTRFEFEGSEISLDATNAVFITMNPGYAGRTELPDNLKALFRPVACMVPDYALIGEIRLYSFGYRDARRLARKMVATFRLSSEQLSSQDHYDFGMRAVNTVIQAAGLMRRDHPEMDEDLLLLRALGDSNRPKFLAEDIALFNGIISDLFPGAELPAPSYGELLSAIERAVAELGLQPVDAFIAKCIQLYEVTVLRHGLMLVGPTGGGKSCNKDALALALGSLDHLDRYNRVRISQCNPKSITMGQLYGEFDENTHEWTDGILCTLYRNCVKEYSELGKEDRQWLVFDGPVDALWIESMNTVLDDNKKLCLVSGEIIAMTPCMNVVFEVEDLAVASPATVSRVGIIYMEPLSCVGTAAQTKSWAAAQPAAVQSVMPRMLELCDSLLDRALDFVRRNVRHYVQPVANNLVDSTLRILERCLSEWVPVDGAREVDDDKAALLEDAAERAFFLALVWGVGGACDGEGRRLFDSWLRQTVASDGLGERAAFAEGALVYDYALDLDTNAWLPWMQTMPEFVLSPATPFADIIVPTTDSVRYMWLLERLLVGGHHVLCVGPTGTGKTLNVKDKLMGGMPEAFMPIFVNFSAQTSANQTQDLLDAKLEKRRKGIFGPPSGKRFAVMVDDVNMPKRQAYGAQPPIELLRQWMDQAGWYDRKTLEFRKVIDIVFAGCMGPPGGGRQVVTNRFLRHFNFVAFPELQDESVSTILGTILGAFVGAALQPQLEAAVRPIVSATIDIYSTILKELLPTPDKSHYTFNMRDMASVMQGCLSASPKEVLRSADLYALWIHENERVYADRLVSVEDRAWYDALVRRVVGARFDTEYTQLVPDGSLLLYVDFMVPGADPRMYTRVTDRAQLVRVVDEYLGDYNAANIKKMPLVMFVDAIGHVARVSRVLRQPGGNALLLGVGGSGRQSLARLAGYIQDLQVFQIEISKNYGRAEWRNDVKRLLFAAGEEATRTIFLFSDTQILHESFLEDINNILNTGEVPNLFDENDQNRVAAAMRPICAAAGLPQTKVAMYAQFVKRVQASLHLVIAMSPLGEVFRTRLRNFPSLVNNCTIDWFMPWPDDALREVAHATFGPIAEISDVHKAAIVSMAGLIHLSIKETSTTMIAELHRYNYVTPTSYLELLRTYRTLLARKQTELALAKRRLVTGLDKLASAEVEVATLQTQLSEMQPVLIKTAAQVEEMMEQIQKDKAAADQTRTVVVREEAIASSKAEECQGIKDSAEKDLAEALPALDEAVQCLRDLKLSDISEVAKYANPPGGVKLVVEAICVIRNIPPKMEASADGKGKTANYWEPGKKMLADAKGLLDAMFQFDKDNIPEKTVSRIEPYMNDPNFEPKKIEAVSKSCKAMCQWVRAMYTYHHVAKNVEPKRRALTAAQEELDVLTENLTKLRAALKEVEDKIAELEFSFNQSVAKKESLQRQVDDATVKMDRAGRLLGGLGGEKVRWQATVQALTASEASLVGDVLVAAASVAYIGPFTAGYRADLCATWRTHMAELRLPFSEGVTLMATMLDGVQMRQWAIAGLPSDAVSMENALILSNARRWPLMVDPQGQANKWAKNMERERALEVVKLSDKDFLRTLENAVRFGKPVILENIGEELDPALEPILLKQTFKQSGSEVIKIGDNTIPYHSDFTFYMTTKLANPHYAPETSVKVTLLNFTITQEGLEDQLLGIVVAKERPDLEESKNALVLSNAAMQKQLKEIEDQILRLLSEASGNILDDEQLINTLAQSKVTSDEINAKVAEARTTEKLIDATREGYRACAFRAALLFFCVADMARVDPMYQYSLPWFVSLFARGIADSAPADTVPARIASLNDFFTFSLYDNICRSLFEAHKLLFSFTVCIKVLMGEQLIDHDEWRFLLSGSALGHAADAPNPAPAWVTAQVWSSVRSLALLPAFVGLAESFAAAVPAWKAFFDDNDAHRASLPAPWDDKLSSFQKLLVVRCVRGDKLVQGFQDFVAEQIGQRFIEPPAFNLAASFKESTELVPIVFVLSAGADPMEHVVDLTAEMKMTHKFASISLGQGQGPIAEKMMHASMERGAWVMLQNCHLAISWMPRLEAIVEQYDPETMHKDYRLWLTSMPSRFFPVSILQNSAKVTNEPPTGVKMNLVGSYAPLGDEYFTKSSKPREFKKLLFGTCFFHALVQDRRKFGAIGFNIRYEFTTSDLKCSTLQLEAFLEKYEHVPYQVLEHLTGHINYGGRITDDWDRRLVMAMLAPYMTADILSDTYALAPGELYRSPPAGSHADYLAAIAKLPLNPHPSVFGLHENADIARAQNETAGMCETLLSLQAKVSGGKGKSRDDILADEAKDILDRGLTTFAIDEVMRQYPLAYNESMNTVLSQECKRFNGLLTLLRSSLQDLLKALKGLVVMSEELDLMATSIFNNQVPKIWVDKAYPSLKPLSAWVADLQARVAFISRWIAQGAPPAFWISGFFFPQAFLTGTMQNYARKKVISIDALSWAYDVIATEPDAITEAPADGCYVHGMFIEGARWDTELRALAESRPKVLFEPFPVVWLNPQPDRAKPDAGIYICPVYKTLSRAGVLSTTGHSTNFVLYVELPSRDSCSGVYTQYAPTFSPHWIKRSVALFCSLSY</sequence>
<dbReference type="InterPro" id="IPR035706">
    <property type="entry name" value="AAA_9"/>
</dbReference>
<dbReference type="FunFam" id="3.10.490.20:FF:000001">
    <property type="entry name" value="dynein heavy chain 7, axonemal"/>
    <property type="match status" value="1"/>
</dbReference>
<dbReference type="Gene3D" id="1.20.140.100">
    <property type="entry name" value="Dynein heavy chain, N-terminal domain 2"/>
    <property type="match status" value="1"/>
</dbReference>
<dbReference type="FunFam" id="1.20.920.20:FF:000006">
    <property type="entry name" value="Dynein, axonemal, heavy chain 6"/>
    <property type="match status" value="1"/>
</dbReference>
<dbReference type="Gene3D" id="1.10.8.1220">
    <property type="match status" value="1"/>
</dbReference>
<dbReference type="EMBL" id="JAGTXO010000040">
    <property type="protein sequence ID" value="KAG8459526.1"/>
    <property type="molecule type" value="Genomic_DNA"/>
</dbReference>
<dbReference type="InterPro" id="IPR042222">
    <property type="entry name" value="Dynein_2_N"/>
</dbReference>
<evidence type="ECO:0000256" key="14">
    <source>
        <dbReference type="ARBA" id="ARBA00023273"/>
    </source>
</evidence>
<evidence type="ECO:0000256" key="12">
    <source>
        <dbReference type="ARBA" id="ARBA00023175"/>
    </source>
</evidence>
<dbReference type="FunFam" id="3.40.50.300:FF:002141">
    <property type="entry name" value="Dynein heavy chain"/>
    <property type="match status" value="1"/>
</dbReference>
<dbReference type="GO" id="GO:0005524">
    <property type="term" value="F:ATP binding"/>
    <property type="evidence" value="ECO:0007669"/>
    <property type="project" value="UniProtKB-KW"/>
</dbReference>
<proteinExistence type="inferred from homology"/>
<evidence type="ECO:0000256" key="15">
    <source>
        <dbReference type="SAM" id="Coils"/>
    </source>
</evidence>
<dbReference type="FunFam" id="3.40.50.300:FF:000063">
    <property type="entry name" value="dynein heavy chain 6, axonemal"/>
    <property type="match status" value="1"/>
</dbReference>
<feature type="domain" description="Dynein heavy chain 3 AAA+ lid" evidence="24">
    <location>
        <begin position="2374"/>
        <end position="2463"/>
    </location>
</feature>
<dbReference type="Gene3D" id="1.10.8.710">
    <property type="match status" value="1"/>
</dbReference>
<feature type="domain" description="Dynein heavy chain AAA lid" evidence="25">
    <location>
        <begin position="3777"/>
        <end position="3915"/>
    </location>
</feature>
<evidence type="ECO:0000259" key="26">
    <source>
        <dbReference type="Pfam" id="PF18199"/>
    </source>
</evidence>
<feature type="domain" description="Dynein heavy chain AAA 5 extension" evidence="23">
    <location>
        <begin position="2026"/>
        <end position="2155"/>
    </location>
</feature>
<dbReference type="PANTHER" id="PTHR22878">
    <property type="entry name" value="DYNEIN HEAVY CHAIN 6, AXONEMAL-LIKE-RELATED"/>
    <property type="match status" value="1"/>
</dbReference>
<dbReference type="PANTHER" id="PTHR22878:SF73">
    <property type="entry name" value="DYNEIN AXONEMAL HEAVY CHAIN 1"/>
    <property type="match status" value="1"/>
</dbReference>
<dbReference type="InterPro" id="IPR004273">
    <property type="entry name" value="Dynein_heavy_D6_P-loop"/>
</dbReference>
<dbReference type="GO" id="GO:0051959">
    <property type="term" value="F:dynein light intermediate chain binding"/>
    <property type="evidence" value="ECO:0007669"/>
    <property type="project" value="InterPro"/>
</dbReference>
<keyword evidence="9" id="KW-0243">Dynein</keyword>
<comment type="subcellular location">
    <subcellularLocation>
        <location evidence="1">Cell projection</location>
        <location evidence="1">Cilium</location>
        <location evidence="1">Flagellum</location>
    </subcellularLocation>
    <subcellularLocation>
        <location evidence="2">Cytoplasm</location>
        <location evidence="2">Cytoskeleton</location>
        <location evidence="2">Cilium axoneme</location>
    </subcellularLocation>
</comment>
<dbReference type="GO" id="GO:0005874">
    <property type="term" value="C:microtubule"/>
    <property type="evidence" value="ECO:0007669"/>
    <property type="project" value="UniProtKB-KW"/>
</dbReference>
<gene>
    <name evidence="27" type="ORF">KFE25_012861</name>
</gene>
<evidence type="ECO:0000256" key="6">
    <source>
        <dbReference type="ARBA" id="ARBA00022741"/>
    </source>
</evidence>
<feature type="domain" description="Dynein heavy chain AAA module D4" evidence="21">
    <location>
        <begin position="2519"/>
        <end position="2778"/>
    </location>
</feature>
<feature type="region of interest" description="Disordered" evidence="16">
    <location>
        <begin position="601"/>
        <end position="622"/>
    </location>
</feature>
<keyword evidence="11" id="KW-0969">Cilium</keyword>
<keyword evidence="5" id="KW-0493">Microtubule</keyword>
<dbReference type="GO" id="GO:0003341">
    <property type="term" value="P:cilium movement"/>
    <property type="evidence" value="ECO:0007669"/>
    <property type="project" value="UniProtKB-ARBA"/>
</dbReference>
<dbReference type="FunFam" id="1.20.920.30:FF:000005">
    <property type="entry name" value="Dynein, axonemal, heavy chain 2"/>
    <property type="match status" value="1"/>
</dbReference>
<dbReference type="Pfam" id="PF18199">
    <property type="entry name" value="Dynein_C"/>
    <property type="match status" value="1"/>
</dbReference>
<feature type="coiled-coil region" evidence="15">
    <location>
        <begin position="3334"/>
        <end position="3361"/>
    </location>
</feature>
<feature type="domain" description="Dynein heavy chain ATP-binding dynein motor region" evidence="22">
    <location>
        <begin position="3165"/>
        <end position="3386"/>
    </location>
</feature>
<dbReference type="InterPro" id="IPR041228">
    <property type="entry name" value="Dynein_C"/>
</dbReference>
<dbReference type="FunFam" id="1.10.287.2620:FF:000002">
    <property type="entry name" value="Dynein heavy chain 2, axonemal"/>
    <property type="match status" value="1"/>
</dbReference>
<dbReference type="FunFam" id="1.20.140.100:FF:000004">
    <property type="entry name" value="Dynein axonemal heavy chain 6"/>
    <property type="match status" value="1"/>
</dbReference>
<protein>
    <recommendedName>
        <fullName evidence="29">Dynein heavy chain</fullName>
    </recommendedName>
</protein>
<dbReference type="Pfam" id="PF12775">
    <property type="entry name" value="AAA_7"/>
    <property type="match status" value="1"/>
</dbReference>
<evidence type="ECO:0000259" key="18">
    <source>
        <dbReference type="Pfam" id="PF08393"/>
    </source>
</evidence>
<dbReference type="InterPro" id="IPR041658">
    <property type="entry name" value="AAA_lid_11"/>
</dbReference>
<dbReference type="FunFam" id="1.10.8.710:FF:000004">
    <property type="entry name" value="Dynein axonemal heavy chain 6"/>
    <property type="match status" value="1"/>
</dbReference>
<feature type="region of interest" description="Disordered" evidence="16">
    <location>
        <begin position="1"/>
        <end position="26"/>
    </location>
</feature>
<dbReference type="Gene3D" id="1.10.472.130">
    <property type="match status" value="1"/>
</dbReference>
<keyword evidence="6" id="KW-0547">Nucleotide-binding</keyword>
<dbReference type="InterPro" id="IPR026983">
    <property type="entry name" value="DHC"/>
</dbReference>
<dbReference type="FunFam" id="3.40.50.300:FF:000362">
    <property type="entry name" value="Dynein, axonemal, heavy chain 6"/>
    <property type="match status" value="1"/>
</dbReference>
<feature type="domain" description="Dynein heavy chain region D6 P-loop" evidence="17">
    <location>
        <begin position="3633"/>
        <end position="3745"/>
    </location>
</feature>
<evidence type="ECO:0000259" key="25">
    <source>
        <dbReference type="Pfam" id="PF18198"/>
    </source>
</evidence>
<feature type="compositionally biased region" description="Low complexity" evidence="16">
    <location>
        <begin position="601"/>
        <end position="610"/>
    </location>
</feature>
<evidence type="ECO:0000256" key="2">
    <source>
        <dbReference type="ARBA" id="ARBA00004430"/>
    </source>
</evidence>
<dbReference type="GO" id="GO:0031514">
    <property type="term" value="C:motile cilium"/>
    <property type="evidence" value="ECO:0007669"/>
    <property type="project" value="UniProtKB-SubCell"/>
</dbReference>
<dbReference type="Gene3D" id="1.20.58.1120">
    <property type="match status" value="1"/>
</dbReference>
<dbReference type="Gene3D" id="1.10.8.720">
    <property type="entry name" value="Region D6 of dynein motor"/>
    <property type="match status" value="1"/>
</dbReference>
<dbReference type="InterPro" id="IPR035699">
    <property type="entry name" value="AAA_6"/>
</dbReference>
<dbReference type="InterPro" id="IPR042228">
    <property type="entry name" value="Dynein_linker_3"/>
</dbReference>
<evidence type="ECO:0000256" key="4">
    <source>
        <dbReference type="ARBA" id="ARBA00022490"/>
    </source>
</evidence>
<name>A0A8J5X6N1_DIALT</name>
<keyword evidence="28" id="KW-1185">Reference proteome</keyword>
<evidence type="ECO:0000259" key="21">
    <source>
        <dbReference type="Pfam" id="PF12780"/>
    </source>
</evidence>
<dbReference type="Pfam" id="PF03028">
    <property type="entry name" value="Dynein_heavy"/>
    <property type="match status" value="1"/>
</dbReference>
<dbReference type="GO" id="GO:0008569">
    <property type="term" value="F:minus-end-directed microtubule motor activity"/>
    <property type="evidence" value="ECO:0007669"/>
    <property type="project" value="InterPro"/>
</dbReference>
<comment type="caution">
    <text evidence="27">The sequence shown here is derived from an EMBL/GenBank/DDBJ whole genome shotgun (WGS) entry which is preliminary data.</text>
</comment>
<dbReference type="Gene3D" id="1.20.920.20">
    <property type="match status" value="1"/>
</dbReference>
<dbReference type="InterPro" id="IPR041589">
    <property type="entry name" value="DNAH3_AAA_lid_1"/>
</dbReference>
<evidence type="ECO:0000259" key="24">
    <source>
        <dbReference type="Pfam" id="PF17857"/>
    </source>
</evidence>
<dbReference type="Pfam" id="PF17852">
    <property type="entry name" value="Dynein_AAA_lid"/>
    <property type="match status" value="1"/>
</dbReference>
<dbReference type="InterPro" id="IPR043160">
    <property type="entry name" value="Dynein_C_barrel"/>
</dbReference>
<evidence type="ECO:0000256" key="3">
    <source>
        <dbReference type="ARBA" id="ARBA00008887"/>
    </source>
</evidence>
<dbReference type="GO" id="GO:0045505">
    <property type="term" value="F:dynein intermediate chain binding"/>
    <property type="evidence" value="ECO:0007669"/>
    <property type="project" value="InterPro"/>
</dbReference>
<evidence type="ECO:0000256" key="11">
    <source>
        <dbReference type="ARBA" id="ARBA00023069"/>
    </source>
</evidence>
<dbReference type="OMA" id="KIWRRIM"/>
<dbReference type="Pfam" id="PF17857">
    <property type="entry name" value="AAA_lid_1"/>
    <property type="match status" value="1"/>
</dbReference>
<dbReference type="Pfam" id="PF12777">
    <property type="entry name" value="MT"/>
    <property type="match status" value="1"/>
</dbReference>
<dbReference type="InterPro" id="IPR024743">
    <property type="entry name" value="Dynein_HC_stalk"/>
</dbReference>
<dbReference type="FunFam" id="3.20.180.20:FF:000003">
    <property type="entry name" value="Dynein heavy chain 12, axonemal"/>
    <property type="match status" value="1"/>
</dbReference>
<keyword evidence="8" id="KW-0282">Flagellum</keyword>
<dbReference type="Pfam" id="PF18198">
    <property type="entry name" value="AAA_lid_11"/>
    <property type="match status" value="1"/>
</dbReference>
<dbReference type="Gene3D" id="1.10.287.2620">
    <property type="match status" value="1"/>
</dbReference>
<keyword evidence="13" id="KW-0206">Cytoskeleton</keyword>
<dbReference type="InterPro" id="IPR041466">
    <property type="entry name" value="Dynein_AAA5_ext"/>
</dbReference>
<evidence type="ECO:0000256" key="16">
    <source>
        <dbReference type="SAM" id="MobiDB-lite"/>
    </source>
</evidence>
<dbReference type="Pfam" id="PF12781">
    <property type="entry name" value="AAA_9"/>
    <property type="match status" value="1"/>
</dbReference>
<evidence type="ECO:0000313" key="27">
    <source>
        <dbReference type="EMBL" id="KAG8459526.1"/>
    </source>
</evidence>